<name>A0ABD2Y2K6_9GENT</name>
<protein>
    <submittedName>
        <fullName evidence="1">Uncharacterized protein</fullName>
    </submittedName>
</protein>
<evidence type="ECO:0000313" key="1">
    <source>
        <dbReference type="EMBL" id="KAL3499923.1"/>
    </source>
</evidence>
<dbReference type="Proteomes" id="UP001630127">
    <property type="component" value="Unassembled WGS sequence"/>
</dbReference>
<reference evidence="1 2" key="1">
    <citation type="submission" date="2024-11" db="EMBL/GenBank/DDBJ databases">
        <title>A near-complete genome assembly of Cinchona calisaya.</title>
        <authorList>
            <person name="Lian D.C."/>
            <person name="Zhao X.W."/>
            <person name="Wei L."/>
        </authorList>
    </citation>
    <scope>NUCLEOTIDE SEQUENCE [LARGE SCALE GENOMIC DNA]</scope>
    <source>
        <tissue evidence="1">Nenye</tissue>
    </source>
</reference>
<accession>A0ABD2Y2K6</accession>
<gene>
    <name evidence="1" type="ORF">ACH5RR_039016</name>
</gene>
<proteinExistence type="predicted"/>
<evidence type="ECO:0000313" key="2">
    <source>
        <dbReference type="Proteomes" id="UP001630127"/>
    </source>
</evidence>
<sequence>MGVGLVARGGGKGGHGKWEKEDVGVGGLGGGKWRELCLGMVERVAMIGRQKKKLGWWRFGRLKVGWQEWWLGMVVVVLEVEIEDDGMVDAKEKVYGFPFPQTKSHLDLYCAPQTKDQRIKTSHDELI</sequence>
<keyword evidence="2" id="KW-1185">Reference proteome</keyword>
<organism evidence="1 2">
    <name type="scientific">Cinchona calisaya</name>
    <dbReference type="NCBI Taxonomy" id="153742"/>
    <lineage>
        <taxon>Eukaryota</taxon>
        <taxon>Viridiplantae</taxon>
        <taxon>Streptophyta</taxon>
        <taxon>Embryophyta</taxon>
        <taxon>Tracheophyta</taxon>
        <taxon>Spermatophyta</taxon>
        <taxon>Magnoliopsida</taxon>
        <taxon>eudicotyledons</taxon>
        <taxon>Gunneridae</taxon>
        <taxon>Pentapetalae</taxon>
        <taxon>asterids</taxon>
        <taxon>lamiids</taxon>
        <taxon>Gentianales</taxon>
        <taxon>Rubiaceae</taxon>
        <taxon>Cinchonoideae</taxon>
        <taxon>Cinchoneae</taxon>
        <taxon>Cinchona</taxon>
    </lineage>
</organism>
<comment type="caution">
    <text evidence="1">The sequence shown here is derived from an EMBL/GenBank/DDBJ whole genome shotgun (WGS) entry which is preliminary data.</text>
</comment>
<dbReference type="EMBL" id="JBJUIK010000016">
    <property type="protein sequence ID" value="KAL3499923.1"/>
    <property type="molecule type" value="Genomic_DNA"/>
</dbReference>
<dbReference type="AlphaFoldDB" id="A0ABD2Y2K6"/>